<sequence>MRSGCLHSFGATGVVVPCLAYPPPAATINASKASPAGRRTKPKGKKGLMIAKIAPKELIVSPGSRKVGSPGSGFAL</sequence>
<reference evidence="1" key="1">
    <citation type="submission" date="2018-01" db="EMBL/GenBank/DDBJ databases">
        <title>An insight into the sialome of Amazonian anophelines.</title>
        <authorList>
            <person name="Ribeiro J.M."/>
            <person name="Scarpassa V."/>
            <person name="Calvo E."/>
        </authorList>
    </citation>
    <scope>NUCLEOTIDE SEQUENCE</scope>
    <source>
        <tissue evidence="1">Salivary glands</tissue>
    </source>
</reference>
<evidence type="ECO:0000313" key="1">
    <source>
        <dbReference type="EMBL" id="MBW47883.1"/>
    </source>
</evidence>
<dbReference type="EMBL" id="GGFK01014562">
    <property type="protein sequence ID" value="MBW47883.1"/>
    <property type="molecule type" value="Transcribed_RNA"/>
</dbReference>
<protein>
    <submittedName>
        <fullName evidence="1">Putative secreted protein</fullName>
    </submittedName>
</protein>
<dbReference type="AlphaFoldDB" id="A0A2M4B4A6"/>
<name>A0A2M4B4A6_9DIPT</name>
<accession>A0A2M4B4A6</accession>
<proteinExistence type="predicted"/>
<organism evidence="1">
    <name type="scientific">Anopheles triannulatus</name>
    <dbReference type="NCBI Taxonomy" id="58253"/>
    <lineage>
        <taxon>Eukaryota</taxon>
        <taxon>Metazoa</taxon>
        <taxon>Ecdysozoa</taxon>
        <taxon>Arthropoda</taxon>
        <taxon>Hexapoda</taxon>
        <taxon>Insecta</taxon>
        <taxon>Pterygota</taxon>
        <taxon>Neoptera</taxon>
        <taxon>Endopterygota</taxon>
        <taxon>Diptera</taxon>
        <taxon>Nematocera</taxon>
        <taxon>Culicoidea</taxon>
        <taxon>Culicidae</taxon>
        <taxon>Anophelinae</taxon>
        <taxon>Anopheles</taxon>
    </lineage>
</organism>